<comment type="caution">
    <text evidence="1">The sequence shown here is derived from an EMBL/GenBank/DDBJ whole genome shotgun (WGS) entry which is preliminary data.</text>
</comment>
<dbReference type="PROSITE" id="PS51257">
    <property type="entry name" value="PROKAR_LIPOPROTEIN"/>
    <property type="match status" value="1"/>
</dbReference>
<gene>
    <name evidence="1" type="ORF">CWE21_08155</name>
</gene>
<organism evidence="1 2">
    <name type="scientific">Pseudidiomarina aquimaris</name>
    <dbReference type="NCBI Taxonomy" id="641841"/>
    <lineage>
        <taxon>Bacteria</taxon>
        <taxon>Pseudomonadati</taxon>
        <taxon>Pseudomonadota</taxon>
        <taxon>Gammaproteobacteria</taxon>
        <taxon>Alteromonadales</taxon>
        <taxon>Idiomarinaceae</taxon>
        <taxon>Pseudidiomarina</taxon>
    </lineage>
</organism>
<proteinExistence type="predicted"/>
<sequence>MRKFMSVFGLVFLLSGCAAEGWYHSWEDERLERCQYAKSSAERRECELEATKSYQEYKREREQALKATENQT</sequence>
<evidence type="ECO:0000313" key="2">
    <source>
        <dbReference type="Proteomes" id="UP000286678"/>
    </source>
</evidence>
<name>A0A432XGF4_9GAMM</name>
<dbReference type="EMBL" id="PIPT01000005">
    <property type="protein sequence ID" value="RUO47801.1"/>
    <property type="molecule type" value="Genomic_DNA"/>
</dbReference>
<evidence type="ECO:0000313" key="1">
    <source>
        <dbReference type="EMBL" id="RUO47801.1"/>
    </source>
</evidence>
<protein>
    <recommendedName>
        <fullName evidence="3">Lipoprotein</fullName>
    </recommendedName>
</protein>
<reference evidence="2" key="1">
    <citation type="journal article" date="2018" name="Front. Microbiol.">
        <title>Genome-Based Analysis Reveals the Taxonomy and Diversity of the Family Idiomarinaceae.</title>
        <authorList>
            <person name="Liu Y."/>
            <person name="Lai Q."/>
            <person name="Shao Z."/>
        </authorList>
    </citation>
    <scope>NUCLEOTIDE SEQUENCE [LARGE SCALE GENOMIC DNA]</scope>
    <source>
        <strain evidence="2">SW15</strain>
    </source>
</reference>
<dbReference type="AlphaFoldDB" id="A0A432XGF4"/>
<keyword evidence="2" id="KW-1185">Reference proteome</keyword>
<dbReference type="Proteomes" id="UP000286678">
    <property type="component" value="Unassembled WGS sequence"/>
</dbReference>
<accession>A0A432XGF4</accession>
<evidence type="ECO:0008006" key="3">
    <source>
        <dbReference type="Google" id="ProtNLM"/>
    </source>
</evidence>